<dbReference type="InterPro" id="IPR032093">
    <property type="entry name" value="PhoD_N"/>
</dbReference>
<evidence type="ECO:0000256" key="1">
    <source>
        <dbReference type="SAM" id="MobiDB-lite"/>
    </source>
</evidence>
<sequence>MITRRSLFAGAASLGLSAALGTPPVCAAARRAPLCDPFQLGIASGEPASDGVVLWTRLAMDPVALDGLGGMPDRAVPVQWELARDEGFRRVVRRGGPSPSSWSPPRSPARATAWTSTPTRRTCWRRTRT</sequence>
<evidence type="ECO:0000313" key="4">
    <source>
        <dbReference type="EMBL" id="QYC43196.1"/>
    </source>
</evidence>
<keyword evidence="5" id="KW-1185">Reference proteome</keyword>
<proteinExistence type="predicted"/>
<dbReference type="InterPro" id="IPR006311">
    <property type="entry name" value="TAT_signal"/>
</dbReference>
<gene>
    <name evidence="4" type="primary">phoD4</name>
    <name evidence="4" type="ORF">Nocox_28020</name>
</gene>
<keyword evidence="2" id="KW-0732">Signal</keyword>
<feature type="chain" id="PRO_5047349355" evidence="2">
    <location>
        <begin position="28"/>
        <end position="129"/>
    </location>
</feature>
<feature type="compositionally biased region" description="Low complexity" evidence="1">
    <location>
        <begin position="94"/>
        <end position="121"/>
    </location>
</feature>
<evidence type="ECO:0000259" key="3">
    <source>
        <dbReference type="Pfam" id="PF16655"/>
    </source>
</evidence>
<dbReference type="EC" id="3.1.3.1" evidence="4"/>
<keyword evidence="4" id="KW-0378">Hydrolase</keyword>
<dbReference type="Gene3D" id="2.60.40.380">
    <property type="entry name" value="Purple acid phosphatase-like, N-terminal"/>
    <property type="match status" value="1"/>
</dbReference>
<dbReference type="EMBL" id="CP068985">
    <property type="protein sequence ID" value="QYC43196.1"/>
    <property type="molecule type" value="Genomic_DNA"/>
</dbReference>
<dbReference type="Proteomes" id="UP000824681">
    <property type="component" value="Chromosome"/>
</dbReference>
<name>A0ABX8U6Z5_9ACTN</name>
<dbReference type="GO" id="GO:0004035">
    <property type="term" value="F:alkaline phosphatase activity"/>
    <property type="evidence" value="ECO:0007669"/>
    <property type="project" value="UniProtKB-EC"/>
</dbReference>
<dbReference type="Pfam" id="PF16655">
    <property type="entry name" value="PhoD_N"/>
    <property type="match status" value="1"/>
</dbReference>
<evidence type="ECO:0000313" key="5">
    <source>
        <dbReference type="Proteomes" id="UP000824681"/>
    </source>
</evidence>
<feature type="signal peptide" evidence="2">
    <location>
        <begin position="1"/>
        <end position="27"/>
    </location>
</feature>
<accession>A0ABX8U6Z5</accession>
<evidence type="ECO:0000256" key="2">
    <source>
        <dbReference type="SAM" id="SignalP"/>
    </source>
</evidence>
<feature type="domain" description="Phospholipase D N-terminal" evidence="3">
    <location>
        <begin position="40"/>
        <end position="97"/>
    </location>
</feature>
<reference evidence="4 5" key="1">
    <citation type="journal article" date="2021" name="ACS Chem. Biol.">
        <title>Genomic-Led Discovery of a Novel Glycopeptide Antibiotic by Nonomuraea coxensis DSM 45129.</title>
        <authorList>
            <person name="Yushchuk O."/>
            <person name="Vior N.M."/>
            <person name="Andreo-Vidal A."/>
            <person name="Berini F."/>
            <person name="Ruckert C."/>
            <person name="Busche T."/>
            <person name="Binda E."/>
            <person name="Kalinowski J."/>
            <person name="Truman A.W."/>
            <person name="Marinelli F."/>
        </authorList>
    </citation>
    <scope>NUCLEOTIDE SEQUENCE [LARGE SCALE GENOMIC DNA]</scope>
    <source>
        <strain evidence="4 5">DSM 45129</strain>
    </source>
</reference>
<protein>
    <submittedName>
        <fullName evidence="4">Alkaline phosphatase D</fullName>
        <ecNumber evidence="4">3.1.3.1</ecNumber>
    </submittedName>
</protein>
<dbReference type="PROSITE" id="PS51318">
    <property type="entry name" value="TAT"/>
    <property type="match status" value="1"/>
</dbReference>
<dbReference type="RefSeq" id="WP_085996067.1">
    <property type="nucleotide sequence ID" value="NZ_CP068985.1"/>
</dbReference>
<organism evidence="4 5">
    <name type="scientific">Nonomuraea coxensis DSM 45129</name>
    <dbReference type="NCBI Taxonomy" id="1122611"/>
    <lineage>
        <taxon>Bacteria</taxon>
        <taxon>Bacillati</taxon>
        <taxon>Actinomycetota</taxon>
        <taxon>Actinomycetes</taxon>
        <taxon>Streptosporangiales</taxon>
        <taxon>Streptosporangiaceae</taxon>
        <taxon>Nonomuraea</taxon>
    </lineage>
</organism>
<feature type="region of interest" description="Disordered" evidence="1">
    <location>
        <begin position="91"/>
        <end position="129"/>
    </location>
</feature>